<protein>
    <recommendedName>
        <fullName evidence="5">YDG domain-containing protein</fullName>
    </recommendedName>
</protein>
<keyword evidence="2 3" id="KW-0539">Nucleus</keyword>
<feature type="domain" description="YDG" evidence="5">
    <location>
        <begin position="153"/>
        <end position="299"/>
    </location>
</feature>
<dbReference type="Proteomes" id="UP001497516">
    <property type="component" value="Chromosome 5"/>
</dbReference>
<dbReference type="PROSITE" id="PS51015">
    <property type="entry name" value="YDG"/>
    <property type="match status" value="1"/>
</dbReference>
<dbReference type="GO" id="GO:0005634">
    <property type="term" value="C:nucleus"/>
    <property type="evidence" value="ECO:0007669"/>
    <property type="project" value="UniProtKB-SubCell"/>
</dbReference>
<keyword evidence="7" id="KW-1185">Reference proteome</keyword>
<dbReference type="GO" id="GO:0003690">
    <property type="term" value="F:double-stranded DNA binding"/>
    <property type="evidence" value="ECO:0007669"/>
    <property type="project" value="TreeGrafter"/>
</dbReference>
<sequence>MVSSSSRSPFTTQQVQNSAGPIHGFSGPAAGGQRGVDQFRDLAVPLKKSKKGGTRTLCPPPPPDSPPSATTSSAGGGPMLTGSNSGRLRRLSPEEEKDRELVRKALEEYNRTVEVLRRGKPKSKTPNPAGVYKEAVDVLRRKRACVNDEKRLGSVPGVEIGHRFHHWGEMMVVGLHHPYRRGISVMKQDSGISLATSIVATDSKENSVTVERIVYVGEGGMPYGCTDGKLARDQKLDGGNRALENSMKMKQPVRVICKLPSLGSAAGYVYVYYGLYLAVEMNEVTSVHGKVVFQFVMRRISGQPDLPGNRRMQRANN</sequence>
<dbReference type="PANTHER" id="PTHR45660:SF94">
    <property type="entry name" value="HISTONE-LYSINE N-METHYLTRANSFERASE, H3 LYSINE-9 SPECIFIC SUVH4"/>
    <property type="match status" value="1"/>
</dbReference>
<name>A0AAV2EZA3_9ROSI</name>
<dbReference type="InterPro" id="IPR003105">
    <property type="entry name" value="SRA_YDG"/>
</dbReference>
<comment type="subcellular location">
    <subcellularLocation>
        <location evidence="1">Chromosome</location>
        <location evidence="1">Centromere</location>
    </subcellularLocation>
    <subcellularLocation>
        <location evidence="3">Nucleus</location>
    </subcellularLocation>
</comment>
<evidence type="ECO:0000256" key="4">
    <source>
        <dbReference type="SAM" id="MobiDB-lite"/>
    </source>
</evidence>
<dbReference type="SUPFAM" id="SSF88697">
    <property type="entry name" value="PUA domain-like"/>
    <property type="match status" value="1"/>
</dbReference>
<dbReference type="InterPro" id="IPR015947">
    <property type="entry name" value="PUA-like_sf"/>
</dbReference>
<dbReference type="PANTHER" id="PTHR45660">
    <property type="entry name" value="HISTONE-LYSINE N-METHYLTRANSFERASE SETMAR"/>
    <property type="match status" value="1"/>
</dbReference>
<dbReference type="EMBL" id="OZ034818">
    <property type="protein sequence ID" value="CAL1390923.1"/>
    <property type="molecule type" value="Genomic_DNA"/>
</dbReference>
<evidence type="ECO:0000313" key="7">
    <source>
        <dbReference type="Proteomes" id="UP001497516"/>
    </source>
</evidence>
<reference evidence="6 7" key="1">
    <citation type="submission" date="2024-04" db="EMBL/GenBank/DDBJ databases">
        <authorList>
            <person name="Fracassetti M."/>
        </authorList>
    </citation>
    <scope>NUCLEOTIDE SEQUENCE [LARGE SCALE GENOMIC DNA]</scope>
</reference>
<dbReference type="InterPro" id="IPR036987">
    <property type="entry name" value="SRA-YDG_sf"/>
</dbReference>
<evidence type="ECO:0000256" key="3">
    <source>
        <dbReference type="PROSITE-ProRule" id="PRU00358"/>
    </source>
</evidence>
<organism evidence="6 7">
    <name type="scientific">Linum trigynum</name>
    <dbReference type="NCBI Taxonomy" id="586398"/>
    <lineage>
        <taxon>Eukaryota</taxon>
        <taxon>Viridiplantae</taxon>
        <taxon>Streptophyta</taxon>
        <taxon>Embryophyta</taxon>
        <taxon>Tracheophyta</taxon>
        <taxon>Spermatophyta</taxon>
        <taxon>Magnoliopsida</taxon>
        <taxon>eudicotyledons</taxon>
        <taxon>Gunneridae</taxon>
        <taxon>Pentapetalae</taxon>
        <taxon>rosids</taxon>
        <taxon>fabids</taxon>
        <taxon>Malpighiales</taxon>
        <taxon>Linaceae</taxon>
        <taxon>Linum</taxon>
    </lineage>
</organism>
<evidence type="ECO:0000256" key="2">
    <source>
        <dbReference type="ARBA" id="ARBA00023242"/>
    </source>
</evidence>
<dbReference type="Pfam" id="PF02182">
    <property type="entry name" value="SAD_SRA"/>
    <property type="match status" value="1"/>
</dbReference>
<feature type="region of interest" description="Disordered" evidence="4">
    <location>
        <begin position="1"/>
        <end position="99"/>
    </location>
</feature>
<evidence type="ECO:0000259" key="5">
    <source>
        <dbReference type="PROSITE" id="PS51015"/>
    </source>
</evidence>
<dbReference type="Gene3D" id="2.30.280.10">
    <property type="entry name" value="SRA-YDG"/>
    <property type="match status" value="1"/>
</dbReference>
<evidence type="ECO:0000313" key="6">
    <source>
        <dbReference type="EMBL" id="CAL1390923.1"/>
    </source>
</evidence>
<dbReference type="GO" id="GO:0042054">
    <property type="term" value="F:histone methyltransferase activity"/>
    <property type="evidence" value="ECO:0007669"/>
    <property type="project" value="TreeGrafter"/>
</dbReference>
<dbReference type="AlphaFoldDB" id="A0AAV2EZA3"/>
<feature type="compositionally biased region" description="Polar residues" evidence="4">
    <location>
        <begin position="1"/>
        <end position="19"/>
    </location>
</feature>
<accession>A0AAV2EZA3</accession>
<dbReference type="GO" id="GO:0000775">
    <property type="term" value="C:chromosome, centromeric region"/>
    <property type="evidence" value="ECO:0007669"/>
    <property type="project" value="UniProtKB-SubCell"/>
</dbReference>
<gene>
    <name evidence="6" type="ORF">LTRI10_LOCUS31677</name>
</gene>
<proteinExistence type="predicted"/>
<dbReference type="InterPro" id="IPR051357">
    <property type="entry name" value="H3K9_HMTase_SUVAR3-9"/>
</dbReference>
<dbReference type="SMART" id="SM00466">
    <property type="entry name" value="SRA"/>
    <property type="match status" value="1"/>
</dbReference>
<evidence type="ECO:0000256" key="1">
    <source>
        <dbReference type="ARBA" id="ARBA00004584"/>
    </source>
</evidence>